<dbReference type="PANTHER" id="PTHR31126:SF1">
    <property type="entry name" value="TYROSINE SPECIFIC PROTEIN PHOSPHATASES DOMAIN-CONTAINING PROTEIN"/>
    <property type="match status" value="1"/>
</dbReference>
<dbReference type="PROSITE" id="PS50056">
    <property type="entry name" value="TYR_PHOSPHATASE_2"/>
    <property type="match status" value="1"/>
</dbReference>
<organism evidence="2 3">
    <name type="scientific">Trametes pubescens</name>
    <name type="common">White-rot fungus</name>
    <dbReference type="NCBI Taxonomy" id="154538"/>
    <lineage>
        <taxon>Eukaryota</taxon>
        <taxon>Fungi</taxon>
        <taxon>Dikarya</taxon>
        <taxon>Basidiomycota</taxon>
        <taxon>Agaricomycotina</taxon>
        <taxon>Agaricomycetes</taxon>
        <taxon>Polyporales</taxon>
        <taxon>Polyporaceae</taxon>
        <taxon>Trametes</taxon>
    </lineage>
</organism>
<dbReference type="STRING" id="154538.A0A1M2VCJ3"/>
<dbReference type="InterPro" id="IPR016130">
    <property type="entry name" value="Tyr_Pase_AS"/>
</dbReference>
<evidence type="ECO:0000313" key="3">
    <source>
        <dbReference type="Proteomes" id="UP000184267"/>
    </source>
</evidence>
<dbReference type="OMA" id="PLLFHCF"/>
<comment type="caution">
    <text evidence="2">The sequence shown here is derived from an EMBL/GenBank/DDBJ whole genome shotgun (WGS) entry which is preliminary data.</text>
</comment>
<reference evidence="2 3" key="1">
    <citation type="submission" date="2016-10" db="EMBL/GenBank/DDBJ databases">
        <title>Genome sequence of the basidiomycete white-rot fungus Trametes pubescens.</title>
        <authorList>
            <person name="Makela M.R."/>
            <person name="Granchi Z."/>
            <person name="Peng M."/>
            <person name="De Vries R.P."/>
            <person name="Grigoriev I."/>
            <person name="Riley R."/>
            <person name="Hilden K."/>
        </authorList>
    </citation>
    <scope>NUCLEOTIDE SEQUENCE [LARGE SCALE GENOMIC DNA]</scope>
    <source>
        <strain evidence="2 3">FBCC735</strain>
    </source>
</reference>
<dbReference type="InterPro" id="IPR000387">
    <property type="entry name" value="Tyr_Pase_dom"/>
</dbReference>
<dbReference type="Gene3D" id="3.90.190.10">
    <property type="entry name" value="Protein tyrosine phosphatase superfamily"/>
    <property type="match status" value="1"/>
</dbReference>
<dbReference type="InterPro" id="IPR026893">
    <property type="entry name" value="Tyr/Ser_Pase_IphP-type"/>
</dbReference>
<dbReference type="Pfam" id="PF13350">
    <property type="entry name" value="Y_phosphatase3"/>
    <property type="match status" value="1"/>
</dbReference>
<dbReference type="PANTHER" id="PTHR31126">
    <property type="entry name" value="TYROSINE-PROTEIN PHOSPHATASE"/>
    <property type="match status" value="1"/>
</dbReference>
<dbReference type="EMBL" id="MNAD01001463">
    <property type="protein sequence ID" value="OJT05371.1"/>
    <property type="molecule type" value="Genomic_DNA"/>
</dbReference>
<dbReference type="PROSITE" id="PS00383">
    <property type="entry name" value="TYR_PHOSPHATASE_1"/>
    <property type="match status" value="1"/>
</dbReference>
<dbReference type="InterPro" id="IPR029021">
    <property type="entry name" value="Prot-tyrosine_phosphatase-like"/>
</dbReference>
<keyword evidence="3" id="KW-1185">Reference proteome</keyword>
<dbReference type="Proteomes" id="UP000184267">
    <property type="component" value="Unassembled WGS sequence"/>
</dbReference>
<evidence type="ECO:0000313" key="2">
    <source>
        <dbReference type="EMBL" id="OJT05371.1"/>
    </source>
</evidence>
<dbReference type="OrthoDB" id="449382at2759"/>
<dbReference type="SUPFAM" id="SSF52799">
    <property type="entry name" value="(Phosphotyrosine protein) phosphatases II"/>
    <property type="match status" value="1"/>
</dbReference>
<gene>
    <name evidence="2" type="ORF">TRAPUB_3812</name>
</gene>
<proteinExistence type="predicted"/>
<protein>
    <submittedName>
        <fullName evidence="2">Tyrosine-protein phosphatase</fullName>
    </submittedName>
</protein>
<sequence length="230" mass="25457">MDLDPLDPEYVAETLSHLPFVSIGGVVNVRDLGHYPTLHPGLVTRPGIAYRAGEISHITPEGIQQLKELGITTVYDLRSDTEMVRYETPIPSVDGVEIVHTPVFKTEDYSPEAMAKRFELYASGKTEAFMVLYSQILDSAGPAFGVVLRHIRDKPDSPCMFHCTAGKDRTGVLAALLLKLAGVDDETIARDYALTRVGREPAREMIMKRLSKVPYFATNTEAALNMFSSR</sequence>
<feature type="domain" description="Tyrosine specific protein phosphatases" evidence="1">
    <location>
        <begin position="127"/>
        <end position="207"/>
    </location>
</feature>
<accession>A0A1M2VCJ3</accession>
<name>A0A1M2VCJ3_TRAPU</name>
<evidence type="ECO:0000259" key="1">
    <source>
        <dbReference type="PROSITE" id="PS50056"/>
    </source>
</evidence>
<dbReference type="AlphaFoldDB" id="A0A1M2VCJ3"/>
<dbReference type="GO" id="GO:0004721">
    <property type="term" value="F:phosphoprotein phosphatase activity"/>
    <property type="evidence" value="ECO:0007669"/>
    <property type="project" value="InterPro"/>
</dbReference>